<dbReference type="AlphaFoldDB" id="I0UXH6"/>
<name>I0UXH6_9PSEU</name>
<dbReference type="STRING" id="882086.SacxiDRAFT_0298"/>
<evidence type="ECO:0000259" key="1">
    <source>
        <dbReference type="Pfam" id="PF25362"/>
    </source>
</evidence>
<dbReference type="HOGENOM" id="CLU_114150_0_0_11"/>
<dbReference type="OrthoDB" id="4774775at2"/>
<proteinExistence type="predicted"/>
<accession>I0UXH6</accession>
<keyword evidence="3" id="KW-1185">Reference proteome</keyword>
<evidence type="ECO:0000313" key="3">
    <source>
        <dbReference type="Proteomes" id="UP000004691"/>
    </source>
</evidence>
<protein>
    <recommendedName>
        <fullName evidence="1">PH domain-containing protein</fullName>
    </recommendedName>
</protein>
<dbReference type="eggNOG" id="COG0505">
    <property type="taxonomic scope" value="Bacteria"/>
</dbReference>
<gene>
    <name evidence="2" type="ORF">SacxiDRAFT_0298</name>
</gene>
<organism evidence="2 3">
    <name type="scientific">Saccharomonospora xinjiangensis XJ-54</name>
    <dbReference type="NCBI Taxonomy" id="882086"/>
    <lineage>
        <taxon>Bacteria</taxon>
        <taxon>Bacillati</taxon>
        <taxon>Actinomycetota</taxon>
        <taxon>Actinomycetes</taxon>
        <taxon>Pseudonocardiales</taxon>
        <taxon>Pseudonocardiaceae</taxon>
        <taxon>Saccharomonospora</taxon>
    </lineage>
</organism>
<evidence type="ECO:0000313" key="2">
    <source>
        <dbReference type="EMBL" id="EID52579.1"/>
    </source>
</evidence>
<dbReference type="InterPro" id="IPR057446">
    <property type="entry name" value="PH_bac"/>
</dbReference>
<reference evidence="2 3" key="1">
    <citation type="submission" date="2012-01" db="EMBL/GenBank/DDBJ databases">
        <title>Improved High-Quality Draft sequence of Saccharomonospora xinjiangensis XJ-54.</title>
        <authorList>
            <consortium name="US DOE Joint Genome Institute"/>
            <person name="Lucas S."/>
            <person name="Han J."/>
            <person name="Lapidus A."/>
            <person name="Cheng J.-F."/>
            <person name="Goodwin L."/>
            <person name="Pitluck S."/>
            <person name="Peters L."/>
            <person name="Mikhailova N."/>
            <person name="Teshima H."/>
            <person name="Detter J.C."/>
            <person name="Han C."/>
            <person name="Tapia R."/>
            <person name="Land M."/>
            <person name="Hauser L."/>
            <person name="Kyrpides N."/>
            <person name="Ivanova N."/>
            <person name="Pagani I."/>
            <person name="Brambilla E.-M."/>
            <person name="Klenk H.-P."/>
            <person name="Woyke T."/>
        </authorList>
    </citation>
    <scope>NUCLEOTIDE SEQUENCE [LARGE SCALE GENOMIC DNA]</scope>
    <source>
        <strain evidence="2 3">XJ-54</strain>
    </source>
</reference>
<sequence length="163" mass="17988">MDRLLLTLLCFAVFALCLYGMWRGWRRKARAQSVRIPPFPEVPADRGEVLLETRGLYVSTTMSGHWQDRIVTRGAGLRGPAVLRLHDGGIEVDRTGAPGFWIPRERIVGVGTAKGMAGKVMGTESLLVITWRLGDVELDTGLRGDDLSVYPQWIEKAKGGAQV</sequence>
<feature type="domain" description="PH" evidence="1">
    <location>
        <begin position="36"/>
        <end position="157"/>
    </location>
</feature>
<dbReference type="Pfam" id="PF25362">
    <property type="entry name" value="bPH_11"/>
    <property type="match status" value="1"/>
</dbReference>
<dbReference type="Proteomes" id="UP000004691">
    <property type="component" value="Unassembled WGS sequence"/>
</dbReference>
<dbReference type="EMBL" id="JH636049">
    <property type="protein sequence ID" value="EID52579.1"/>
    <property type="molecule type" value="Genomic_DNA"/>
</dbReference>
<dbReference type="RefSeq" id="WP_006236676.1">
    <property type="nucleotide sequence ID" value="NZ_JH636049.1"/>
</dbReference>